<feature type="compositionally biased region" description="Low complexity" evidence="1">
    <location>
        <begin position="1228"/>
        <end position="1241"/>
    </location>
</feature>
<dbReference type="HOGENOM" id="CLU_241142_0_0_1"/>
<feature type="compositionally biased region" description="Basic and acidic residues" evidence="1">
    <location>
        <begin position="474"/>
        <end position="533"/>
    </location>
</feature>
<dbReference type="Proteomes" id="UP000054248">
    <property type="component" value="Unassembled WGS sequence"/>
</dbReference>
<feature type="compositionally biased region" description="Polar residues" evidence="1">
    <location>
        <begin position="206"/>
        <end position="215"/>
    </location>
</feature>
<proteinExistence type="predicted"/>
<feature type="transmembrane region" description="Helical" evidence="2">
    <location>
        <begin position="384"/>
        <end position="410"/>
    </location>
</feature>
<feature type="transmembrane region" description="Helical" evidence="2">
    <location>
        <begin position="422"/>
        <end position="441"/>
    </location>
</feature>
<feature type="region of interest" description="Disordered" evidence="1">
    <location>
        <begin position="1659"/>
        <end position="1692"/>
    </location>
</feature>
<feature type="compositionally biased region" description="Polar residues" evidence="1">
    <location>
        <begin position="1450"/>
        <end position="1471"/>
    </location>
</feature>
<feature type="compositionally biased region" description="Polar residues" evidence="1">
    <location>
        <begin position="580"/>
        <end position="591"/>
    </location>
</feature>
<feature type="compositionally biased region" description="Polar residues" evidence="1">
    <location>
        <begin position="534"/>
        <end position="546"/>
    </location>
</feature>
<feature type="compositionally biased region" description="Pro residues" evidence="1">
    <location>
        <begin position="55"/>
        <end position="67"/>
    </location>
</feature>
<organism evidence="3 4">
    <name type="scientific">Tulasnella calospora MUT 4182</name>
    <dbReference type="NCBI Taxonomy" id="1051891"/>
    <lineage>
        <taxon>Eukaryota</taxon>
        <taxon>Fungi</taxon>
        <taxon>Dikarya</taxon>
        <taxon>Basidiomycota</taxon>
        <taxon>Agaricomycotina</taxon>
        <taxon>Agaricomycetes</taxon>
        <taxon>Cantharellales</taxon>
        <taxon>Tulasnellaceae</taxon>
        <taxon>Tulasnella</taxon>
    </lineage>
</organism>
<keyword evidence="4" id="KW-1185">Reference proteome</keyword>
<feature type="transmembrane region" description="Helical" evidence="2">
    <location>
        <begin position="337"/>
        <end position="364"/>
    </location>
</feature>
<feature type="compositionally biased region" description="Low complexity" evidence="1">
    <location>
        <begin position="26"/>
        <end position="54"/>
    </location>
</feature>
<feature type="compositionally biased region" description="Polar residues" evidence="1">
    <location>
        <begin position="84"/>
        <end position="94"/>
    </location>
</feature>
<feature type="compositionally biased region" description="Pro residues" evidence="1">
    <location>
        <begin position="1373"/>
        <end position="1383"/>
    </location>
</feature>
<feature type="region of interest" description="Disordered" evidence="1">
    <location>
        <begin position="1221"/>
        <end position="1278"/>
    </location>
</feature>
<keyword evidence="2" id="KW-0812">Transmembrane</keyword>
<sequence>MGDHPPKSSTPASGAGANHPAPTPRPSSSNVLPNSSPSNPNESPESNNTKNSNPSNPPAASPSPTSPTSPVGTGPSARGHHRIGSSSTNTSNYPSWLPRRPPPPEPPGSTVGGMTTRPSTRAGFDSPDDDMGEFDWELVVGPEAAREEALNSSDGEDAPRTSREQRRHTHGGLPTATPSQPIAPKGERKPTPRSVRIVSVPGGPHQQASSSGPSSRTRDTSEGTRVPSGSAPPPVVGSGSRAFSRATGSALVSPTLISSFPSRGGTAGAKTRYSRTGRSSTLPPMAIHMMQNPGAAAVQPPPVGPHPIQHLRPPRFRTPKFHPTLLRDPTLLTRVRFYLWGLFVVFGHIVLQSFLDFNIVYMMVQVAKHPTPSPLGTSSSQRNWTLATVAYIASWVIWLFGVVLLYESIFCFWRRWRVKRPLVIPIYLSSAAFNLVSLTSYTNFCFLQHIRWSALGEYNTVTDESELGSLARRKPVEQKPVEKPAEEQQHQTEGDDGEGHRVEKSPVEQHRQEGGAVEAEHAEGGEPRQENPHSESSISYSTPSNGNGVGTDPHQSTPESVKRNSGGAATNGNGGKHQRQFSQARTVSSAPSKGRFSEGVESSDGIALSEGRPQISELASDHEDEEEEIVSALDAKRQRAEDLHRATETTIPIPRTLAPRGADGSAFFEHRMSYSSTVSSSSSVGSSRFGNRNVFQFIAETCWFYSQNMPTIITLLPRLALTLALYLAFVGPSTGATLGSNNSLGRDGTFFGGHGELSGYAKVIVWLQIAWGLWRSIVLLGSWIGLWLLSGLGCAGLCGPRYRWEEMPSGLEDEDSPLPYLRRYEEKRREVTLAVPGDEQREPHAYNSRRHSRIAENRLSSFTIADQRFSDRTGRRAFSDPDDHTLNWSWMERCRDRIWDTWEFCLTRSGNAQRGEDQHDAYWHAWRSAGVPHADPHAREMLEKQYLQPGSVPVPGTSGSGLAPASPGYNSSMTAVGTPLPFSSLTASSAGYGVMGLPAYQAGAAGYGQMDTMLSTLQEMSSNPSLAAPSSGVSPATVPQPLPIFAPQAPRRGILREELFTPLPETTSTPAKPDDGAWLGSNAVPLAGPQSGAAAALPYPFPAYSSSQQSPKTNLPFPLAPVVVANEQSVIQVPPASRHPANVFPTPAPTIQSLPFPVPRSGASSVGMSPGRQPQEELVEYYDDAEHGMLSHVRSQIGSQGTGSMSSLGQPIQSRYPVGYRRARGRRSSASASGSGVVSSHRVSDASASGLGSQQRSPRDSFISGSGSGSGYGSQAMVRSQRSRISGASNGYVEGEADYAEEVSLGSRISSPVGPGMAGVGAGGGLGPRGSLLNLGSQPQSPLEEYTLDPPPRHPSGGRRRAGTLPSPSAPGFVPPPIVPPVPGQVGSVRSRLVSAPDQPSSSTREYFAPMPGHDIDMPAFAQALGLDDDEFGGSQEEAEQEDSVGLLSQAPSRRSSASGLNLRSRASQISLHRRGNTSRPVSVTSPTHQSAAAVRSRATSLLNRQAAESRESLHSGSRGSLAVPEARSRTGSDAGRRTSQYSDARSRTHSGTGSHLEGSVESAGPGPGHDMTFGVQVDWQRPDASAMAEAQGERGPANERTSGPGLASASRASLQVPGPSTRSRPIDINVPAGSRADLSSANASFVTALPSVAASTTDTVGISEGSSERTWERGRSNRYFLEGGPGAVGPR</sequence>
<evidence type="ECO:0000313" key="4">
    <source>
        <dbReference type="Proteomes" id="UP000054248"/>
    </source>
</evidence>
<feature type="compositionally biased region" description="Polar residues" evidence="1">
    <location>
        <begin position="1246"/>
        <end position="1256"/>
    </location>
</feature>
<evidence type="ECO:0000256" key="2">
    <source>
        <dbReference type="SAM" id="Phobius"/>
    </source>
</evidence>
<keyword evidence="2" id="KW-0472">Membrane</keyword>
<feature type="region of interest" description="Disordered" evidence="1">
    <location>
        <begin position="1"/>
        <end position="241"/>
    </location>
</feature>
<feature type="region of interest" description="Disordered" evidence="1">
    <location>
        <begin position="469"/>
        <end position="612"/>
    </location>
</feature>
<feature type="compositionally biased region" description="Polar residues" evidence="1">
    <location>
        <begin position="1478"/>
        <end position="1491"/>
    </location>
</feature>
<feature type="compositionally biased region" description="Polar residues" evidence="1">
    <location>
        <begin position="1611"/>
        <end position="1624"/>
    </location>
</feature>
<accession>A0A0C3MF98</accession>
<protein>
    <submittedName>
        <fullName evidence="3">Uncharacterized protein</fullName>
    </submittedName>
</protein>
<evidence type="ECO:0000313" key="3">
    <source>
        <dbReference type="EMBL" id="KIO32402.1"/>
    </source>
</evidence>
<feature type="compositionally biased region" description="Basic and acidic residues" evidence="1">
    <location>
        <begin position="1527"/>
        <end position="1537"/>
    </location>
</feature>
<feature type="compositionally biased region" description="Acidic residues" evidence="1">
    <location>
        <begin position="1427"/>
        <end position="1443"/>
    </location>
</feature>
<evidence type="ECO:0000256" key="1">
    <source>
        <dbReference type="SAM" id="MobiDB-lite"/>
    </source>
</evidence>
<feature type="compositionally biased region" description="Acidic residues" evidence="1">
    <location>
        <begin position="126"/>
        <end position="136"/>
    </location>
</feature>
<name>A0A0C3MF98_9AGAM</name>
<dbReference type="STRING" id="1051891.A0A0C3MF98"/>
<dbReference type="OrthoDB" id="2575061at2759"/>
<gene>
    <name evidence="3" type="ORF">M407DRAFT_214369</name>
</gene>
<reference evidence="4" key="2">
    <citation type="submission" date="2015-01" db="EMBL/GenBank/DDBJ databases">
        <title>Evolutionary Origins and Diversification of the Mycorrhizal Mutualists.</title>
        <authorList>
            <consortium name="DOE Joint Genome Institute"/>
            <consortium name="Mycorrhizal Genomics Consortium"/>
            <person name="Kohler A."/>
            <person name="Kuo A."/>
            <person name="Nagy L.G."/>
            <person name="Floudas D."/>
            <person name="Copeland A."/>
            <person name="Barry K.W."/>
            <person name="Cichocki N."/>
            <person name="Veneault-Fourrey C."/>
            <person name="LaButti K."/>
            <person name="Lindquist E.A."/>
            <person name="Lipzen A."/>
            <person name="Lundell T."/>
            <person name="Morin E."/>
            <person name="Murat C."/>
            <person name="Riley R."/>
            <person name="Ohm R."/>
            <person name="Sun H."/>
            <person name="Tunlid A."/>
            <person name="Henrissat B."/>
            <person name="Grigoriev I.V."/>
            <person name="Hibbett D.S."/>
            <person name="Martin F."/>
        </authorList>
    </citation>
    <scope>NUCLEOTIDE SEQUENCE [LARGE SCALE GENOMIC DNA]</scope>
    <source>
        <strain evidence="4">MUT 4182</strain>
    </source>
</reference>
<feature type="compositionally biased region" description="Basic and acidic residues" evidence="1">
    <location>
        <begin position="1667"/>
        <end position="1676"/>
    </location>
</feature>
<reference evidence="3 4" key="1">
    <citation type="submission" date="2014-04" db="EMBL/GenBank/DDBJ databases">
        <authorList>
            <consortium name="DOE Joint Genome Institute"/>
            <person name="Kuo A."/>
            <person name="Girlanda M."/>
            <person name="Perotto S."/>
            <person name="Kohler A."/>
            <person name="Nagy L.G."/>
            <person name="Floudas D."/>
            <person name="Copeland A."/>
            <person name="Barry K.W."/>
            <person name="Cichocki N."/>
            <person name="Veneault-Fourrey C."/>
            <person name="LaButti K."/>
            <person name="Lindquist E.A."/>
            <person name="Lipzen A."/>
            <person name="Lundell T."/>
            <person name="Morin E."/>
            <person name="Murat C."/>
            <person name="Sun H."/>
            <person name="Tunlid A."/>
            <person name="Henrissat B."/>
            <person name="Grigoriev I.V."/>
            <person name="Hibbett D.S."/>
            <person name="Martin F."/>
            <person name="Nordberg H.P."/>
            <person name="Cantor M.N."/>
            <person name="Hua S.X."/>
        </authorList>
    </citation>
    <scope>NUCLEOTIDE SEQUENCE [LARGE SCALE GENOMIC DNA]</scope>
    <source>
        <strain evidence="3 4">MUT 4182</strain>
    </source>
</reference>
<keyword evidence="2" id="KW-1133">Transmembrane helix</keyword>
<dbReference type="EMBL" id="KN822955">
    <property type="protein sequence ID" value="KIO32402.1"/>
    <property type="molecule type" value="Genomic_DNA"/>
</dbReference>
<feature type="compositionally biased region" description="Polar residues" evidence="1">
    <location>
        <begin position="1538"/>
        <end position="1554"/>
    </location>
</feature>
<feature type="region of interest" description="Disordered" evidence="1">
    <location>
        <begin position="1320"/>
        <end position="1630"/>
    </location>
</feature>